<dbReference type="Pfam" id="PF00578">
    <property type="entry name" value="AhpC-TSA"/>
    <property type="match status" value="1"/>
</dbReference>
<protein>
    <submittedName>
        <fullName evidence="5">Peroxiredoxin</fullName>
    </submittedName>
</protein>
<dbReference type="GO" id="GO:0016491">
    <property type="term" value="F:oxidoreductase activity"/>
    <property type="evidence" value="ECO:0007669"/>
    <property type="project" value="UniProtKB-KW"/>
</dbReference>
<dbReference type="STRING" id="1150625.Q75_13045"/>
<evidence type="ECO:0000313" key="5">
    <source>
        <dbReference type="EMBL" id="KUP05181.1"/>
    </source>
</evidence>
<dbReference type="PATRIC" id="fig|1150625.3.peg.2744"/>
<evidence type="ECO:0000259" key="4">
    <source>
        <dbReference type="PROSITE" id="PS51352"/>
    </source>
</evidence>
<keyword evidence="6" id="KW-1185">Reference proteome</keyword>
<accession>A0A147K5W8</accession>
<gene>
    <name evidence="5" type="ORF">Q75_13045</name>
</gene>
<dbReference type="SUPFAM" id="SSF52833">
    <property type="entry name" value="Thioredoxin-like"/>
    <property type="match status" value="1"/>
</dbReference>
<dbReference type="InterPro" id="IPR024706">
    <property type="entry name" value="Peroxiredoxin_AhpC-typ"/>
</dbReference>
<dbReference type="Gene3D" id="3.40.30.10">
    <property type="entry name" value="Glutaredoxin"/>
    <property type="match status" value="1"/>
</dbReference>
<evidence type="ECO:0000256" key="1">
    <source>
        <dbReference type="ARBA" id="ARBA00023002"/>
    </source>
</evidence>
<dbReference type="Proteomes" id="UP000074108">
    <property type="component" value="Unassembled WGS sequence"/>
</dbReference>
<dbReference type="InterPro" id="IPR013766">
    <property type="entry name" value="Thioredoxin_domain"/>
</dbReference>
<feature type="active site" description="Cysteine sulfenic acid (-SOH) intermediate; for peroxidase activity" evidence="3">
    <location>
        <position position="49"/>
    </location>
</feature>
<dbReference type="InterPro" id="IPR036249">
    <property type="entry name" value="Thioredoxin-like_sf"/>
</dbReference>
<dbReference type="AlphaFoldDB" id="A0A147K5W8"/>
<dbReference type="OrthoDB" id="9809746at2"/>
<proteinExistence type="predicted"/>
<keyword evidence="2" id="KW-1015">Disulfide bond</keyword>
<reference evidence="5 6" key="1">
    <citation type="journal article" date="2016" name="Front. Microbiol.">
        <title>Microevolution Analysis of Bacillus coahuilensis Unveils Differences in Phosphorus Acquisition Strategies and Their Regulation.</title>
        <authorList>
            <person name="Gomez-Lunar Z."/>
            <person name="Hernandez-Gonzalez I."/>
            <person name="Rodriguez-Torres M.D."/>
            <person name="Souza V."/>
            <person name="Olmedo-Alvarez G."/>
        </authorList>
    </citation>
    <scope>NUCLEOTIDE SEQUENCE [LARGE SCALE GENOMIC DNA]</scope>
    <source>
        <strain evidence="6">p1.1.43</strain>
    </source>
</reference>
<dbReference type="EMBL" id="LDYG01000042">
    <property type="protein sequence ID" value="KUP05181.1"/>
    <property type="molecule type" value="Genomic_DNA"/>
</dbReference>
<organism evidence="5 6">
    <name type="scientific">Bacillus coahuilensis p1.1.43</name>
    <dbReference type="NCBI Taxonomy" id="1150625"/>
    <lineage>
        <taxon>Bacteria</taxon>
        <taxon>Bacillati</taxon>
        <taxon>Bacillota</taxon>
        <taxon>Bacilli</taxon>
        <taxon>Bacillales</taxon>
        <taxon>Bacillaceae</taxon>
        <taxon>Bacillus</taxon>
    </lineage>
</organism>
<dbReference type="PROSITE" id="PS51352">
    <property type="entry name" value="THIOREDOXIN_2"/>
    <property type="match status" value="1"/>
</dbReference>
<dbReference type="PANTHER" id="PTHR42852:SF17">
    <property type="entry name" value="THIOREDOXIN-LIKE PROTEIN HI_1115"/>
    <property type="match status" value="1"/>
</dbReference>
<dbReference type="PIRSF" id="PIRSF000239">
    <property type="entry name" value="AHPC"/>
    <property type="match status" value="1"/>
</dbReference>
<dbReference type="PANTHER" id="PTHR42852">
    <property type="entry name" value="THIOL:DISULFIDE INTERCHANGE PROTEIN DSBE"/>
    <property type="match status" value="1"/>
</dbReference>
<feature type="domain" description="Thioredoxin" evidence="4">
    <location>
        <begin position="4"/>
        <end position="164"/>
    </location>
</feature>
<evidence type="ECO:0000256" key="3">
    <source>
        <dbReference type="PIRSR" id="PIRSR000239-1"/>
    </source>
</evidence>
<dbReference type="InterPro" id="IPR000866">
    <property type="entry name" value="AhpC/TSA"/>
</dbReference>
<keyword evidence="1" id="KW-0560">Oxidoreductase</keyword>
<dbReference type="RefSeq" id="WP_059351614.1">
    <property type="nucleotide sequence ID" value="NZ_LDYG01000042.1"/>
</dbReference>
<dbReference type="GO" id="GO:0016209">
    <property type="term" value="F:antioxidant activity"/>
    <property type="evidence" value="ECO:0007669"/>
    <property type="project" value="InterPro"/>
</dbReference>
<evidence type="ECO:0000313" key="6">
    <source>
        <dbReference type="Proteomes" id="UP000074108"/>
    </source>
</evidence>
<name>A0A147K5W8_9BACI</name>
<evidence type="ECO:0000256" key="2">
    <source>
        <dbReference type="ARBA" id="ARBA00023157"/>
    </source>
</evidence>
<dbReference type="InterPro" id="IPR050553">
    <property type="entry name" value="Thioredoxin_ResA/DsbE_sf"/>
</dbReference>
<sequence>MATFTLRDRIPNFTLPSTTGETFNFEEHQNQHSEWHLIIFFRGAWCPVCVQDLTSLEESKSFFEGKNVHIITISTDKLEDLKNMAEENNLTFPILADEKLEALKAFDVFYHDEEAPYEDHGAHGEPAYFLVNEKGELLYQQKQTSPFGRPTTTELRKIVQYIQKQMK</sequence>
<comment type="caution">
    <text evidence="5">The sequence shown here is derived from an EMBL/GenBank/DDBJ whole genome shotgun (WGS) entry which is preliminary data.</text>
</comment>